<dbReference type="OrthoDB" id="552345at2759"/>
<dbReference type="EnsemblPlants" id="Pp3c7_20170V3.1">
    <property type="protein sequence ID" value="PAC:32922998.CDS.1"/>
    <property type="gene ID" value="Pp3c7_20170"/>
</dbReference>
<dbReference type="GO" id="GO:0009873">
    <property type="term" value="P:ethylene-activated signaling pathway"/>
    <property type="evidence" value="ECO:0007669"/>
    <property type="project" value="InterPro"/>
</dbReference>
<reference evidence="9" key="3">
    <citation type="submission" date="2020-12" db="UniProtKB">
        <authorList>
            <consortium name="EnsemblPlants"/>
        </authorList>
    </citation>
    <scope>IDENTIFICATION</scope>
</reference>
<feature type="compositionally biased region" description="Low complexity" evidence="6">
    <location>
        <begin position="84"/>
        <end position="95"/>
    </location>
</feature>
<comment type="subcellular location">
    <subcellularLocation>
        <location evidence="1">Nucleus</location>
    </subcellularLocation>
</comment>
<dbReference type="EnsemblPlants" id="Pp3c7_20170V3.2">
    <property type="protein sequence ID" value="PAC:32922999.CDS.1"/>
    <property type="gene ID" value="Pp3c7_20170"/>
</dbReference>
<dbReference type="Gramene" id="Pp3c7_20170V3.2">
    <property type="protein sequence ID" value="PAC:32922999.CDS.1"/>
    <property type="gene ID" value="Pp3c7_20170"/>
</dbReference>
<accession>A0A2K1KCE6</accession>
<evidence type="ECO:0000256" key="5">
    <source>
        <dbReference type="ARBA" id="ARBA00023242"/>
    </source>
</evidence>
<keyword evidence="10" id="KW-1185">Reference proteome</keyword>
<dbReference type="PANTHER" id="PTHR31190">
    <property type="entry name" value="DNA-BINDING DOMAIN"/>
    <property type="match status" value="1"/>
</dbReference>
<keyword evidence="4" id="KW-0804">Transcription</keyword>
<dbReference type="AlphaFoldDB" id="A0A2K1KCE6"/>
<dbReference type="CDD" id="cd00018">
    <property type="entry name" value="AP2"/>
    <property type="match status" value="1"/>
</dbReference>
<protein>
    <recommendedName>
        <fullName evidence="7">AP2/ERF domain-containing protein</fullName>
    </recommendedName>
</protein>
<keyword evidence="5" id="KW-0539">Nucleus</keyword>
<dbReference type="Pfam" id="PF00847">
    <property type="entry name" value="AP2"/>
    <property type="match status" value="1"/>
</dbReference>
<reference evidence="8 10" key="2">
    <citation type="journal article" date="2018" name="Plant J.">
        <title>The Physcomitrella patens chromosome-scale assembly reveals moss genome structure and evolution.</title>
        <authorList>
            <person name="Lang D."/>
            <person name="Ullrich K.K."/>
            <person name="Murat F."/>
            <person name="Fuchs J."/>
            <person name="Jenkins J."/>
            <person name="Haas F.B."/>
            <person name="Piednoel M."/>
            <person name="Gundlach H."/>
            <person name="Van Bel M."/>
            <person name="Meyberg R."/>
            <person name="Vives C."/>
            <person name="Morata J."/>
            <person name="Symeonidi A."/>
            <person name="Hiss M."/>
            <person name="Muchero W."/>
            <person name="Kamisugi Y."/>
            <person name="Saleh O."/>
            <person name="Blanc G."/>
            <person name="Decker E.L."/>
            <person name="van Gessel N."/>
            <person name="Grimwood J."/>
            <person name="Hayes R.D."/>
            <person name="Graham S.W."/>
            <person name="Gunter L.E."/>
            <person name="McDaniel S.F."/>
            <person name="Hoernstein S.N.W."/>
            <person name="Larsson A."/>
            <person name="Li F.W."/>
            <person name="Perroud P.F."/>
            <person name="Phillips J."/>
            <person name="Ranjan P."/>
            <person name="Rokshar D.S."/>
            <person name="Rothfels C.J."/>
            <person name="Schneider L."/>
            <person name="Shu S."/>
            <person name="Stevenson D.W."/>
            <person name="Thummler F."/>
            <person name="Tillich M."/>
            <person name="Villarreal Aguilar J.C."/>
            <person name="Widiez T."/>
            <person name="Wong G.K."/>
            <person name="Wymore A."/>
            <person name="Zhang Y."/>
            <person name="Zimmer A.D."/>
            <person name="Quatrano R.S."/>
            <person name="Mayer K.F.X."/>
            <person name="Goodstein D."/>
            <person name="Casacuberta J.M."/>
            <person name="Vandepoele K."/>
            <person name="Reski R."/>
            <person name="Cuming A.C."/>
            <person name="Tuskan G.A."/>
            <person name="Maumus F."/>
            <person name="Salse J."/>
            <person name="Schmutz J."/>
            <person name="Rensing S.A."/>
        </authorList>
    </citation>
    <scope>NUCLEOTIDE SEQUENCE [LARGE SCALE GENOMIC DNA]</scope>
    <source>
        <strain evidence="9 10">cv. Gransden 2004</strain>
    </source>
</reference>
<evidence type="ECO:0000256" key="3">
    <source>
        <dbReference type="ARBA" id="ARBA00023125"/>
    </source>
</evidence>
<feature type="compositionally biased region" description="Polar residues" evidence="6">
    <location>
        <begin position="305"/>
        <end position="320"/>
    </location>
</feature>
<feature type="domain" description="AP2/ERF" evidence="7">
    <location>
        <begin position="223"/>
        <end position="281"/>
    </location>
</feature>
<name>A0A2K1KCE6_PHYPA</name>
<evidence type="ECO:0000259" key="7">
    <source>
        <dbReference type="PROSITE" id="PS51032"/>
    </source>
</evidence>
<organism evidence="8">
    <name type="scientific">Physcomitrium patens</name>
    <name type="common">Spreading-leaved earth moss</name>
    <name type="synonym">Physcomitrella patens</name>
    <dbReference type="NCBI Taxonomy" id="3218"/>
    <lineage>
        <taxon>Eukaryota</taxon>
        <taxon>Viridiplantae</taxon>
        <taxon>Streptophyta</taxon>
        <taxon>Embryophyta</taxon>
        <taxon>Bryophyta</taxon>
        <taxon>Bryophytina</taxon>
        <taxon>Bryopsida</taxon>
        <taxon>Funariidae</taxon>
        <taxon>Funariales</taxon>
        <taxon>Funariaceae</taxon>
        <taxon>Physcomitrium</taxon>
    </lineage>
</organism>
<evidence type="ECO:0000256" key="1">
    <source>
        <dbReference type="ARBA" id="ARBA00004123"/>
    </source>
</evidence>
<dbReference type="FunFam" id="3.30.730.10:FF:000001">
    <property type="entry name" value="Ethylene-responsive transcription factor 2"/>
    <property type="match status" value="1"/>
</dbReference>
<dbReference type="GeneID" id="112284328"/>
<evidence type="ECO:0000313" key="8">
    <source>
        <dbReference type="EMBL" id="PNR51419.1"/>
    </source>
</evidence>
<evidence type="ECO:0000256" key="4">
    <source>
        <dbReference type="ARBA" id="ARBA00023163"/>
    </source>
</evidence>
<proteinExistence type="predicted"/>
<dbReference type="SMART" id="SM00380">
    <property type="entry name" value="AP2"/>
    <property type="match status" value="1"/>
</dbReference>
<keyword evidence="3" id="KW-0238">DNA-binding</keyword>
<evidence type="ECO:0000256" key="2">
    <source>
        <dbReference type="ARBA" id="ARBA00023015"/>
    </source>
</evidence>
<dbReference type="Proteomes" id="UP000006727">
    <property type="component" value="Chromosome 7"/>
</dbReference>
<feature type="compositionally biased region" description="Polar residues" evidence="6">
    <location>
        <begin position="96"/>
        <end position="112"/>
    </location>
</feature>
<feature type="region of interest" description="Disordered" evidence="6">
    <location>
        <begin position="288"/>
        <end position="328"/>
    </location>
</feature>
<dbReference type="SUPFAM" id="SSF54171">
    <property type="entry name" value="DNA-binding domain"/>
    <property type="match status" value="1"/>
</dbReference>
<evidence type="ECO:0000313" key="9">
    <source>
        <dbReference type="EnsemblPlants" id="PAC:32922998.CDS.1"/>
    </source>
</evidence>
<dbReference type="GO" id="GO:0003677">
    <property type="term" value="F:DNA binding"/>
    <property type="evidence" value="ECO:0007669"/>
    <property type="project" value="UniProtKB-KW"/>
</dbReference>
<feature type="region of interest" description="Disordered" evidence="6">
    <location>
        <begin position="84"/>
        <end position="112"/>
    </location>
</feature>
<dbReference type="RefSeq" id="XP_024379807.1">
    <property type="nucleotide sequence ID" value="XM_024524039.2"/>
</dbReference>
<dbReference type="PRINTS" id="PR00367">
    <property type="entry name" value="ETHRSPELEMNT"/>
</dbReference>
<dbReference type="InterPro" id="IPR044808">
    <property type="entry name" value="ERF_plant"/>
</dbReference>
<dbReference type="Gramene" id="Pp3c7_20170V3.1">
    <property type="protein sequence ID" value="PAC:32922998.CDS.1"/>
    <property type="gene ID" value="Pp3c7_20170"/>
</dbReference>
<dbReference type="GO" id="GO:0005634">
    <property type="term" value="C:nucleus"/>
    <property type="evidence" value="ECO:0007669"/>
    <property type="project" value="UniProtKB-SubCell"/>
</dbReference>
<dbReference type="InterPro" id="IPR036955">
    <property type="entry name" value="AP2/ERF_dom_sf"/>
</dbReference>
<dbReference type="EMBL" id="ABEU02000007">
    <property type="protein sequence ID" value="PNR51419.1"/>
    <property type="molecule type" value="Genomic_DNA"/>
</dbReference>
<sequence>MAVSLLSTPWGGFGALGCDITPRTKMWNELEYLQGFLLDENEEELEFSDLIPESDNFVAPESLFTPQPFDDGLPDMQAINAQGSYLESSSQQSDSTGTLEVSSEDCSTGSRLLQSRKPSRLTLISLNLKKRLGGNFVEEIRQIVGALVDDYITAEPEDAMSANRDLCGNWVTLAPLVAPDSKLQPAHSAMIEVADKVEPLAQPKLNATADKKLAKQPKTLQPHYRGVRQRPWGKFAAEIRDSSKNGSRIWLGTFDTAELAALAYDRAALQMRGSKALLNFPLKATTALSNPESFPPAPEPSSTSRNASRITQPTSESISQMPCKKLTGSNKRFCSSVRLETAKRLRAEA</sequence>
<reference evidence="8 10" key="1">
    <citation type="journal article" date="2008" name="Science">
        <title>The Physcomitrella genome reveals evolutionary insights into the conquest of land by plants.</title>
        <authorList>
            <person name="Rensing S."/>
            <person name="Lang D."/>
            <person name="Zimmer A."/>
            <person name="Terry A."/>
            <person name="Salamov A."/>
            <person name="Shapiro H."/>
            <person name="Nishiyama T."/>
            <person name="Perroud P.-F."/>
            <person name="Lindquist E."/>
            <person name="Kamisugi Y."/>
            <person name="Tanahashi T."/>
            <person name="Sakakibara K."/>
            <person name="Fujita T."/>
            <person name="Oishi K."/>
            <person name="Shin-I T."/>
            <person name="Kuroki Y."/>
            <person name="Toyoda A."/>
            <person name="Suzuki Y."/>
            <person name="Hashimoto A."/>
            <person name="Yamaguchi K."/>
            <person name="Sugano A."/>
            <person name="Kohara Y."/>
            <person name="Fujiyama A."/>
            <person name="Anterola A."/>
            <person name="Aoki S."/>
            <person name="Ashton N."/>
            <person name="Barbazuk W.B."/>
            <person name="Barker E."/>
            <person name="Bennetzen J."/>
            <person name="Bezanilla M."/>
            <person name="Blankenship R."/>
            <person name="Cho S.H."/>
            <person name="Dutcher S."/>
            <person name="Estelle M."/>
            <person name="Fawcett J.A."/>
            <person name="Gundlach H."/>
            <person name="Hanada K."/>
            <person name="Heyl A."/>
            <person name="Hicks K.A."/>
            <person name="Hugh J."/>
            <person name="Lohr M."/>
            <person name="Mayer K."/>
            <person name="Melkozernov A."/>
            <person name="Murata T."/>
            <person name="Nelson D."/>
            <person name="Pils B."/>
            <person name="Prigge M."/>
            <person name="Reiss B."/>
            <person name="Renner T."/>
            <person name="Rombauts S."/>
            <person name="Rushton P."/>
            <person name="Sanderfoot A."/>
            <person name="Schween G."/>
            <person name="Shiu S.-H."/>
            <person name="Stueber K."/>
            <person name="Theodoulou F.L."/>
            <person name="Tu H."/>
            <person name="Van de Peer Y."/>
            <person name="Verrier P.J."/>
            <person name="Waters E."/>
            <person name="Wood A."/>
            <person name="Yang L."/>
            <person name="Cove D."/>
            <person name="Cuming A."/>
            <person name="Hasebe M."/>
            <person name="Lucas S."/>
            <person name="Mishler D.B."/>
            <person name="Reski R."/>
            <person name="Grigoriev I."/>
            <person name="Quatrano R.S."/>
            <person name="Boore J.L."/>
        </authorList>
    </citation>
    <scope>NUCLEOTIDE SEQUENCE [LARGE SCALE GENOMIC DNA]</scope>
    <source>
        <strain evidence="9 10">cv. Gransden 2004</strain>
    </source>
</reference>
<keyword evidence="2" id="KW-0805">Transcription regulation</keyword>
<dbReference type="GO" id="GO:0003700">
    <property type="term" value="F:DNA-binding transcription factor activity"/>
    <property type="evidence" value="ECO:0007669"/>
    <property type="project" value="InterPro"/>
</dbReference>
<evidence type="ECO:0000313" key="10">
    <source>
        <dbReference type="Proteomes" id="UP000006727"/>
    </source>
</evidence>
<dbReference type="PANTHER" id="PTHR31190:SF287">
    <property type="entry name" value="DEVELOPMENT RELATED ERF PROTEIN"/>
    <property type="match status" value="1"/>
</dbReference>
<dbReference type="InterPro" id="IPR001471">
    <property type="entry name" value="AP2/ERF_dom"/>
</dbReference>
<dbReference type="InterPro" id="IPR016177">
    <property type="entry name" value="DNA-bd_dom_sf"/>
</dbReference>
<dbReference type="PROSITE" id="PS51032">
    <property type="entry name" value="AP2_ERF"/>
    <property type="match status" value="1"/>
</dbReference>
<gene>
    <name evidence="9" type="primary">LOC112284328</name>
    <name evidence="8" type="ORF">PHYPA_010606</name>
</gene>
<dbReference type="Gene3D" id="3.30.730.10">
    <property type="entry name" value="AP2/ERF domain"/>
    <property type="match status" value="1"/>
</dbReference>
<evidence type="ECO:0000256" key="6">
    <source>
        <dbReference type="SAM" id="MobiDB-lite"/>
    </source>
</evidence>
<dbReference type="PaxDb" id="3218-PP1S2_410V6.1"/>